<reference evidence="2" key="2">
    <citation type="submission" date="2021-08" db="EMBL/GenBank/DDBJ databases">
        <authorList>
            <person name="Tani A."/>
            <person name="Ola A."/>
            <person name="Ogura Y."/>
            <person name="Katsura K."/>
            <person name="Hayashi T."/>
        </authorList>
    </citation>
    <scope>NUCLEOTIDE SEQUENCE</scope>
    <source>
        <strain evidence="2">NBRC 103626</strain>
    </source>
</reference>
<dbReference type="AlphaFoldDB" id="A0AA37M927"/>
<keyword evidence="3" id="KW-1185">Reference proteome</keyword>
<proteinExistence type="predicted"/>
<evidence type="ECO:0000313" key="3">
    <source>
        <dbReference type="Proteomes" id="UP001055108"/>
    </source>
</evidence>
<evidence type="ECO:0000256" key="1">
    <source>
        <dbReference type="SAM" id="MobiDB-lite"/>
    </source>
</evidence>
<comment type="caution">
    <text evidence="2">The sequence shown here is derived from an EMBL/GenBank/DDBJ whole genome shotgun (WGS) entry which is preliminary data.</text>
</comment>
<name>A0AA37M927_9HYPH</name>
<dbReference type="Proteomes" id="UP001055108">
    <property type="component" value="Unassembled WGS sequence"/>
</dbReference>
<gene>
    <name evidence="2" type="ORF">NBEOAGPD_0077</name>
</gene>
<reference evidence="2" key="1">
    <citation type="journal article" date="2016" name="Front. Microbiol.">
        <title>Genome Sequence of the Piezophilic, Mesophilic Sulfate-Reducing Bacterium Desulfovibrio indicus J2T.</title>
        <authorList>
            <person name="Cao J."/>
            <person name="Maignien L."/>
            <person name="Shao Z."/>
            <person name="Alain K."/>
            <person name="Jebbar M."/>
        </authorList>
    </citation>
    <scope>NUCLEOTIDE SEQUENCE</scope>
    <source>
        <strain evidence="2">NBRC 103626</strain>
    </source>
</reference>
<evidence type="ECO:0000313" key="2">
    <source>
        <dbReference type="EMBL" id="GJD76876.1"/>
    </source>
</evidence>
<feature type="region of interest" description="Disordered" evidence="1">
    <location>
        <begin position="27"/>
        <end position="46"/>
    </location>
</feature>
<organism evidence="2 3">
    <name type="scientific">Methylobacterium gregans</name>
    <dbReference type="NCBI Taxonomy" id="374424"/>
    <lineage>
        <taxon>Bacteria</taxon>
        <taxon>Pseudomonadati</taxon>
        <taxon>Pseudomonadota</taxon>
        <taxon>Alphaproteobacteria</taxon>
        <taxon>Hyphomicrobiales</taxon>
        <taxon>Methylobacteriaceae</taxon>
        <taxon>Methylobacterium</taxon>
    </lineage>
</organism>
<accession>A0AA37M927</accession>
<sequence>MNAISLLWQRQGDRAWRLPLPHRHPGAAKASLVAEPGIDEHPSGKS</sequence>
<dbReference type="EMBL" id="BPQM01000002">
    <property type="protein sequence ID" value="GJD76876.1"/>
    <property type="molecule type" value="Genomic_DNA"/>
</dbReference>
<protein>
    <submittedName>
        <fullName evidence="2">Uncharacterized protein</fullName>
    </submittedName>
</protein>